<dbReference type="GO" id="GO:0008170">
    <property type="term" value="F:N-methyltransferase activity"/>
    <property type="evidence" value="ECO:0007669"/>
    <property type="project" value="InterPro"/>
</dbReference>
<dbReference type="GO" id="GO:0003677">
    <property type="term" value="F:DNA binding"/>
    <property type="evidence" value="ECO:0007669"/>
    <property type="project" value="InterPro"/>
</dbReference>
<feature type="domain" description="DNA methylase N-4/N-6" evidence="3">
    <location>
        <begin position="30"/>
        <end position="236"/>
    </location>
</feature>
<dbReference type="Pfam" id="PF01555">
    <property type="entry name" value="N6_N4_Mtase"/>
    <property type="match status" value="1"/>
</dbReference>
<dbReference type="PANTHER" id="PTHR13370">
    <property type="entry name" value="RNA METHYLASE-RELATED"/>
    <property type="match status" value="1"/>
</dbReference>
<dbReference type="InterPro" id="IPR002941">
    <property type="entry name" value="DNA_methylase_N4/N6"/>
</dbReference>
<dbReference type="SUPFAM" id="SSF53335">
    <property type="entry name" value="S-adenosyl-L-methionine-dependent methyltransferases"/>
    <property type="match status" value="1"/>
</dbReference>
<dbReference type="PANTHER" id="PTHR13370:SF3">
    <property type="entry name" value="TRNA (GUANINE(10)-N2)-METHYLTRANSFERASE HOMOLOG"/>
    <property type="match status" value="1"/>
</dbReference>
<evidence type="ECO:0000259" key="3">
    <source>
        <dbReference type="Pfam" id="PF01555"/>
    </source>
</evidence>
<dbReference type="AlphaFoldDB" id="A0A0F9PK17"/>
<dbReference type="PRINTS" id="PR00508">
    <property type="entry name" value="S21N4MTFRASE"/>
</dbReference>
<comment type="caution">
    <text evidence="4">The sequence shown here is derived from an EMBL/GenBank/DDBJ whole genome shotgun (WGS) entry which is preliminary data.</text>
</comment>
<organism evidence="4">
    <name type="scientific">marine sediment metagenome</name>
    <dbReference type="NCBI Taxonomy" id="412755"/>
    <lineage>
        <taxon>unclassified sequences</taxon>
        <taxon>metagenomes</taxon>
        <taxon>ecological metagenomes</taxon>
    </lineage>
</organism>
<keyword evidence="1" id="KW-0489">Methyltransferase</keyword>
<dbReference type="GO" id="GO:0009007">
    <property type="term" value="F:site-specific DNA-methyltransferase (adenine-specific) activity"/>
    <property type="evidence" value="ECO:0007669"/>
    <property type="project" value="TreeGrafter"/>
</dbReference>
<proteinExistence type="predicted"/>
<sequence>MIIPYYDRGGITIYCGDCLEIMSLLELLFDAIICDLPYGITACAWDTIIPFEPLWENYKRLVKKNGAVILFGKQPFTTLLAASNIKQFRYEWVWEKSNSGQFLNANRKPLPRHENILVFYKSLPTYNPQMANGKPYACTSAGVGATTSDLSVIGWRTINTGERYPTSVLKFSNDTGLHPTQKPFDLLAYLIRTYTNPGDLILDNCAGSGTTLLAAQNEGRRAVGIEISEEYCRVAVDRLRQPGFFSIPDKIEVQPKQMALLDDLQGGAK</sequence>
<dbReference type="InterPro" id="IPR029063">
    <property type="entry name" value="SAM-dependent_MTases_sf"/>
</dbReference>
<evidence type="ECO:0000256" key="1">
    <source>
        <dbReference type="ARBA" id="ARBA00022603"/>
    </source>
</evidence>
<dbReference type="Gene3D" id="3.40.50.150">
    <property type="entry name" value="Vaccinia Virus protein VP39"/>
    <property type="match status" value="1"/>
</dbReference>
<protein>
    <recommendedName>
        <fullName evidence="3">DNA methylase N-4/N-6 domain-containing protein</fullName>
    </recommendedName>
</protein>
<evidence type="ECO:0000313" key="4">
    <source>
        <dbReference type="EMBL" id="KKN24817.1"/>
    </source>
</evidence>
<gene>
    <name evidence="4" type="ORF">LCGC14_0891090</name>
</gene>
<evidence type="ECO:0000256" key="2">
    <source>
        <dbReference type="ARBA" id="ARBA00022679"/>
    </source>
</evidence>
<accession>A0A0F9PK17</accession>
<dbReference type="GO" id="GO:0005737">
    <property type="term" value="C:cytoplasm"/>
    <property type="evidence" value="ECO:0007669"/>
    <property type="project" value="TreeGrafter"/>
</dbReference>
<keyword evidence="2" id="KW-0808">Transferase</keyword>
<reference evidence="4" key="1">
    <citation type="journal article" date="2015" name="Nature">
        <title>Complex archaea that bridge the gap between prokaryotes and eukaryotes.</title>
        <authorList>
            <person name="Spang A."/>
            <person name="Saw J.H."/>
            <person name="Jorgensen S.L."/>
            <person name="Zaremba-Niedzwiedzka K."/>
            <person name="Martijn J."/>
            <person name="Lind A.E."/>
            <person name="van Eijk R."/>
            <person name="Schleper C."/>
            <person name="Guy L."/>
            <person name="Ettema T.J."/>
        </authorList>
    </citation>
    <scope>NUCLEOTIDE SEQUENCE</scope>
</reference>
<dbReference type="GO" id="GO:0032259">
    <property type="term" value="P:methylation"/>
    <property type="evidence" value="ECO:0007669"/>
    <property type="project" value="UniProtKB-KW"/>
</dbReference>
<name>A0A0F9PK17_9ZZZZ</name>
<dbReference type="EMBL" id="LAZR01002853">
    <property type="protein sequence ID" value="KKN24817.1"/>
    <property type="molecule type" value="Genomic_DNA"/>
</dbReference>
<dbReference type="InterPro" id="IPR001091">
    <property type="entry name" value="RM_Methyltransferase"/>
</dbReference>